<dbReference type="InterPro" id="IPR015943">
    <property type="entry name" value="WD40/YVTN_repeat-like_dom_sf"/>
</dbReference>
<dbReference type="SUPFAM" id="SSF82171">
    <property type="entry name" value="DPP6 N-terminal domain-like"/>
    <property type="match status" value="1"/>
</dbReference>
<organism evidence="4 5">
    <name type="scientific">Maricaulis maris (strain MCS10)</name>
    <name type="common">Caulobacter maris</name>
    <dbReference type="NCBI Taxonomy" id="394221"/>
    <lineage>
        <taxon>Bacteria</taxon>
        <taxon>Pseudomonadati</taxon>
        <taxon>Pseudomonadota</taxon>
        <taxon>Alphaproteobacteria</taxon>
        <taxon>Maricaulales</taxon>
        <taxon>Maricaulaceae</taxon>
        <taxon>Maricaulis</taxon>
    </lineage>
</organism>
<dbReference type="HOGENOM" id="CLU_008615_3_1_5"/>
<dbReference type="PANTHER" id="PTHR42776">
    <property type="entry name" value="SERINE PEPTIDASE S9 FAMILY MEMBER"/>
    <property type="match status" value="1"/>
</dbReference>
<dbReference type="GO" id="GO:0004252">
    <property type="term" value="F:serine-type endopeptidase activity"/>
    <property type="evidence" value="ECO:0007669"/>
    <property type="project" value="TreeGrafter"/>
</dbReference>
<dbReference type="InterPro" id="IPR029058">
    <property type="entry name" value="AB_hydrolase_fold"/>
</dbReference>
<dbReference type="Gene3D" id="3.40.50.1820">
    <property type="entry name" value="alpha/beta hydrolase"/>
    <property type="match status" value="1"/>
</dbReference>
<dbReference type="GO" id="GO:0006508">
    <property type="term" value="P:proteolysis"/>
    <property type="evidence" value="ECO:0007669"/>
    <property type="project" value="InterPro"/>
</dbReference>
<dbReference type="Pfam" id="PF00326">
    <property type="entry name" value="Peptidase_S9"/>
    <property type="match status" value="1"/>
</dbReference>
<dbReference type="STRING" id="394221.Mmar10_0495"/>
<evidence type="ECO:0000313" key="5">
    <source>
        <dbReference type="Proteomes" id="UP000001964"/>
    </source>
</evidence>
<dbReference type="RefSeq" id="WP_011642435.1">
    <property type="nucleotide sequence ID" value="NC_008347.1"/>
</dbReference>
<keyword evidence="5" id="KW-1185">Reference proteome</keyword>
<dbReference type="OrthoDB" id="128799at2"/>
<dbReference type="InterPro" id="IPR001375">
    <property type="entry name" value="Peptidase_S9_cat"/>
</dbReference>
<dbReference type="Proteomes" id="UP000001964">
    <property type="component" value="Chromosome"/>
</dbReference>
<protein>
    <submittedName>
        <fullName evidence="4">Peptidase S9, prolyl oligopeptidase active site domain protein</fullName>
    </submittedName>
</protein>
<dbReference type="SUPFAM" id="SSF53474">
    <property type="entry name" value="alpha/beta-Hydrolases"/>
    <property type="match status" value="1"/>
</dbReference>
<gene>
    <name evidence="4" type="ordered locus">Mmar10_0495</name>
</gene>
<feature type="domain" description="Peptidase S9 prolyl oligopeptidase catalytic" evidence="3">
    <location>
        <begin position="470"/>
        <end position="621"/>
    </location>
</feature>
<evidence type="ECO:0000256" key="1">
    <source>
        <dbReference type="ARBA" id="ARBA00022801"/>
    </source>
</evidence>
<dbReference type="eggNOG" id="COG1506">
    <property type="taxonomic scope" value="Bacteria"/>
</dbReference>
<feature type="chain" id="PRO_5004168373" evidence="2">
    <location>
        <begin position="27"/>
        <end position="692"/>
    </location>
</feature>
<name>Q0ASE9_MARMM</name>
<accession>Q0ASE9</accession>
<dbReference type="KEGG" id="mmr:Mmar10_0495"/>
<dbReference type="EMBL" id="CP000449">
    <property type="protein sequence ID" value="ABI64788.1"/>
    <property type="molecule type" value="Genomic_DNA"/>
</dbReference>
<evidence type="ECO:0000259" key="3">
    <source>
        <dbReference type="Pfam" id="PF00326"/>
    </source>
</evidence>
<evidence type="ECO:0000313" key="4">
    <source>
        <dbReference type="EMBL" id="ABI64788.1"/>
    </source>
</evidence>
<dbReference type="PANTHER" id="PTHR42776:SF27">
    <property type="entry name" value="DIPEPTIDYL PEPTIDASE FAMILY MEMBER 6"/>
    <property type="match status" value="1"/>
</dbReference>
<keyword evidence="2" id="KW-0732">Signal</keyword>
<sequence precursor="true">MKTVFDNCVAALVAGLFAIVGMPVTAQEVTPLTAADYSGSDDISDVQVSPDGTRIAYIGRGEGHDRIIVVMPIGDDSEPLIVRPTRSGGLTHLRFLSDNRLWLQLGEHGNEGRFFSVVSAYVLDVRTRLFTTMPTNSRLAIAAADDDGRVRVWNNPFSARSSGFLDRQVSGVGFGLSSIALDDAEDVREVLRPSDYTYVLDASGDPVVRVRFAEGRRYTAEVWARASGEPHRRSRDNGWSRRFSERPAVENVLRFGGRRWDEMSPVIERVGGLGGSGRYLFFTSRTDGTAEGRRPGRRLAVFRLDLETGNIEGPLVQSDVADVDQFILDWRTNEVIGVQWFERRLQTVWFDRDLGAVHASLSARFPDHDVSLTSWDRAGEMIVVRLDGGGTAGQYHLFDANNGDLTLLGAVRSSVPDDRVHPVRTVDYTTSDGLDQFAYLTTPNNREPDGLPLVLLAHQGPGYRDHGGFDVWAQFLASQGYAVLQPQYRGSAGFGADFAQLSRGALGGGMYQDLIDALDQVIDDGVVDPGRVCLMGGDLGGHAALMGGVRSPDRFRCVIASDPIVDMTQRVREERRRNINIQKRFWAERVGGDDAYAPDRLRAISPLQHVDPDTAPMLIYTNELQSSGGRGLSERMDDMAEALEDNAVPHFVVTVMKLPGWWQSRRRSPPLEVMMTVGRFLNAYNPAGEPEP</sequence>
<feature type="signal peptide" evidence="2">
    <location>
        <begin position="1"/>
        <end position="26"/>
    </location>
</feature>
<evidence type="ECO:0000256" key="2">
    <source>
        <dbReference type="SAM" id="SignalP"/>
    </source>
</evidence>
<reference evidence="4 5" key="1">
    <citation type="submission" date="2006-08" db="EMBL/GenBank/DDBJ databases">
        <title>Complete sequence of Maricaulis maris MCS10.</title>
        <authorList>
            <consortium name="US DOE Joint Genome Institute"/>
            <person name="Copeland A."/>
            <person name="Lucas S."/>
            <person name="Lapidus A."/>
            <person name="Barry K."/>
            <person name="Detter J.C."/>
            <person name="Glavina del Rio T."/>
            <person name="Hammon N."/>
            <person name="Israni S."/>
            <person name="Dalin E."/>
            <person name="Tice H."/>
            <person name="Pitluck S."/>
            <person name="Saunders E."/>
            <person name="Brettin T."/>
            <person name="Bruce D."/>
            <person name="Han C."/>
            <person name="Tapia R."/>
            <person name="Gilna P."/>
            <person name="Schmutz J."/>
            <person name="Larimer F."/>
            <person name="Land M."/>
            <person name="Hauser L."/>
            <person name="Kyrpides N."/>
            <person name="Mikhailova N."/>
            <person name="Viollier P."/>
            <person name="Stephens C."/>
            <person name="Richardson P."/>
        </authorList>
    </citation>
    <scope>NUCLEOTIDE SEQUENCE [LARGE SCALE GENOMIC DNA]</scope>
    <source>
        <strain evidence="4 5">MCS10</strain>
    </source>
</reference>
<proteinExistence type="predicted"/>
<dbReference type="AlphaFoldDB" id="Q0ASE9"/>
<dbReference type="Gene3D" id="2.130.10.10">
    <property type="entry name" value="YVTN repeat-like/Quinoprotein amine dehydrogenase"/>
    <property type="match status" value="1"/>
</dbReference>
<keyword evidence="1" id="KW-0378">Hydrolase</keyword>